<reference evidence="1" key="1">
    <citation type="submission" date="2021-08" db="EMBL/GenBank/DDBJ databases">
        <title>The first chromosome-level gecko genome reveals the dynamic sex chromosomes of Neotropical dwarf geckos (Sphaerodactylidae: Sphaerodactylus).</title>
        <authorList>
            <person name="Pinto B.J."/>
            <person name="Keating S.E."/>
            <person name="Gamble T."/>
        </authorList>
    </citation>
    <scope>NUCLEOTIDE SEQUENCE</scope>
    <source>
        <strain evidence="1">TG3544</strain>
    </source>
</reference>
<organism evidence="1 2">
    <name type="scientific">Sphaerodactylus townsendi</name>
    <dbReference type="NCBI Taxonomy" id="933632"/>
    <lineage>
        <taxon>Eukaryota</taxon>
        <taxon>Metazoa</taxon>
        <taxon>Chordata</taxon>
        <taxon>Craniata</taxon>
        <taxon>Vertebrata</taxon>
        <taxon>Euteleostomi</taxon>
        <taxon>Lepidosauria</taxon>
        <taxon>Squamata</taxon>
        <taxon>Bifurcata</taxon>
        <taxon>Gekkota</taxon>
        <taxon>Sphaerodactylidae</taxon>
        <taxon>Sphaerodactylus</taxon>
    </lineage>
</organism>
<evidence type="ECO:0000313" key="2">
    <source>
        <dbReference type="Proteomes" id="UP000827872"/>
    </source>
</evidence>
<sequence>MYNNYMFSLSFGCNQSLTEVLLGGNRFGDLGVQLLCEGFKHPNCKLQRLWLCECEITAAGCGAISSVLSTNWMLEMLDLWNNKLEDSGVKLLCEGLKHPDCKLQHLSLWNCCFTAASCEDLSSALCTNQNLKKLQLEGNELGDSGVMLLCEGLKHPNCRLQEIGLDSDFLTEDAVQMLTCLKKIKPDLIIDM</sequence>
<dbReference type="EMBL" id="CM037615">
    <property type="protein sequence ID" value="KAH8013775.1"/>
    <property type="molecule type" value="Genomic_DNA"/>
</dbReference>
<protein>
    <submittedName>
        <fullName evidence="1">Uncharacterized protein</fullName>
    </submittedName>
</protein>
<dbReference type="Proteomes" id="UP000827872">
    <property type="component" value="Linkage Group LG02"/>
</dbReference>
<proteinExistence type="predicted"/>
<name>A0ACB8G2M9_9SAUR</name>
<gene>
    <name evidence="1" type="ORF">K3G42_021949</name>
</gene>
<comment type="caution">
    <text evidence="1">The sequence shown here is derived from an EMBL/GenBank/DDBJ whole genome shotgun (WGS) entry which is preliminary data.</text>
</comment>
<keyword evidence="2" id="KW-1185">Reference proteome</keyword>
<accession>A0ACB8G2M9</accession>
<evidence type="ECO:0000313" key="1">
    <source>
        <dbReference type="EMBL" id="KAH8013775.1"/>
    </source>
</evidence>